<protein>
    <submittedName>
        <fullName evidence="1">Uncharacterized protein</fullName>
    </submittedName>
</protein>
<dbReference type="AlphaFoldDB" id="A0AAD2HN81"/>
<gene>
    <name evidence="1" type="ORF">MYCIT1_LOCUS25899</name>
</gene>
<keyword evidence="2" id="KW-1185">Reference proteome</keyword>
<evidence type="ECO:0000313" key="1">
    <source>
        <dbReference type="EMBL" id="CAK5277097.1"/>
    </source>
</evidence>
<organism evidence="1 2">
    <name type="scientific">Mycena citricolor</name>
    <dbReference type="NCBI Taxonomy" id="2018698"/>
    <lineage>
        <taxon>Eukaryota</taxon>
        <taxon>Fungi</taxon>
        <taxon>Dikarya</taxon>
        <taxon>Basidiomycota</taxon>
        <taxon>Agaricomycotina</taxon>
        <taxon>Agaricomycetes</taxon>
        <taxon>Agaricomycetidae</taxon>
        <taxon>Agaricales</taxon>
        <taxon>Marasmiineae</taxon>
        <taxon>Mycenaceae</taxon>
        <taxon>Mycena</taxon>
    </lineage>
</organism>
<accession>A0AAD2HN81</accession>
<proteinExistence type="predicted"/>
<evidence type="ECO:0000313" key="2">
    <source>
        <dbReference type="Proteomes" id="UP001295794"/>
    </source>
</evidence>
<dbReference type="EMBL" id="CAVNYO010000419">
    <property type="protein sequence ID" value="CAK5277097.1"/>
    <property type="molecule type" value="Genomic_DNA"/>
</dbReference>
<dbReference type="Proteomes" id="UP001295794">
    <property type="component" value="Unassembled WGS sequence"/>
</dbReference>
<reference evidence="1" key="1">
    <citation type="submission" date="2023-11" db="EMBL/GenBank/DDBJ databases">
        <authorList>
            <person name="De Vega J J."/>
            <person name="De Vega J J."/>
        </authorList>
    </citation>
    <scope>NUCLEOTIDE SEQUENCE</scope>
</reference>
<sequence length="70" mass="8418">MIRRPLLQTRWQARIAEYALHKKESDRSRESSGPAQRCLRSDIKDMTLTLSHQIYLDVVNFWLPNERDEF</sequence>
<comment type="caution">
    <text evidence="1">The sequence shown here is derived from an EMBL/GenBank/DDBJ whole genome shotgun (WGS) entry which is preliminary data.</text>
</comment>
<name>A0AAD2HN81_9AGAR</name>